<evidence type="ECO:0000256" key="2">
    <source>
        <dbReference type="SAM" id="MobiDB-lite"/>
    </source>
</evidence>
<dbReference type="OrthoDB" id="9797508at2"/>
<gene>
    <name evidence="3" type="ORF">ATN84_06585</name>
</gene>
<comment type="caution">
    <text evidence="3">The sequence shown here is derived from an EMBL/GenBank/DDBJ whole genome shotgun (WGS) entry which is preliminary data.</text>
</comment>
<evidence type="ECO:0000313" key="4">
    <source>
        <dbReference type="Proteomes" id="UP000070107"/>
    </source>
</evidence>
<dbReference type="Gene3D" id="2.20.25.10">
    <property type="match status" value="1"/>
</dbReference>
<reference evidence="3 4" key="1">
    <citation type="submission" date="2015-11" db="EMBL/GenBank/DDBJ databases">
        <title>Draft genome sequence of Paramesorhizobium deserti A-3-E, a strain highly resistant to diverse beta-lactam antibiotics.</title>
        <authorList>
            <person name="Lv R."/>
            <person name="Yang X."/>
            <person name="Fang N."/>
            <person name="Guo J."/>
            <person name="Luo X."/>
            <person name="Peng F."/>
            <person name="Yang R."/>
            <person name="Cui Y."/>
            <person name="Fang C."/>
            <person name="Song Y."/>
        </authorList>
    </citation>
    <scope>NUCLEOTIDE SEQUENCE [LARGE SCALE GENOMIC DNA]</scope>
    <source>
        <strain evidence="3 4">A-3-E</strain>
    </source>
</reference>
<dbReference type="PANTHER" id="PTHR33797:SF2">
    <property type="entry name" value="ORGANIC HYDROPEROXIDE RESISTANCE PROTEIN-LIKE"/>
    <property type="match status" value="1"/>
</dbReference>
<name>A0A135I1Q8_9HYPH</name>
<dbReference type="GO" id="GO:0006979">
    <property type="term" value="P:response to oxidative stress"/>
    <property type="evidence" value="ECO:0007669"/>
    <property type="project" value="InterPro"/>
</dbReference>
<dbReference type="InterPro" id="IPR036102">
    <property type="entry name" value="OsmC/Ohrsf"/>
</dbReference>
<keyword evidence="4" id="KW-1185">Reference proteome</keyword>
<dbReference type="Pfam" id="PF02566">
    <property type="entry name" value="OsmC"/>
    <property type="match status" value="1"/>
</dbReference>
<accession>A0A135I1Q8</accession>
<dbReference type="InterPro" id="IPR003718">
    <property type="entry name" value="OsmC/Ohr_fam"/>
</dbReference>
<proteinExistence type="inferred from homology"/>
<dbReference type="Proteomes" id="UP000070107">
    <property type="component" value="Unassembled WGS sequence"/>
</dbReference>
<comment type="similarity">
    <text evidence="1">Belongs to the OsmC/Ohr family.</text>
</comment>
<evidence type="ECO:0000256" key="1">
    <source>
        <dbReference type="ARBA" id="ARBA00007378"/>
    </source>
</evidence>
<feature type="region of interest" description="Disordered" evidence="2">
    <location>
        <begin position="1"/>
        <end position="23"/>
    </location>
</feature>
<dbReference type="PANTHER" id="PTHR33797">
    <property type="entry name" value="ORGANIC HYDROPEROXIDE RESISTANCE PROTEIN-LIKE"/>
    <property type="match status" value="1"/>
</dbReference>
<dbReference type="EMBL" id="LNTU01000001">
    <property type="protein sequence ID" value="KXF79371.1"/>
    <property type="molecule type" value="Genomic_DNA"/>
</dbReference>
<dbReference type="InterPro" id="IPR019953">
    <property type="entry name" value="OHR"/>
</dbReference>
<organism evidence="3 4">
    <name type="scientific">Paramesorhizobium deserti</name>
    <dbReference type="NCBI Taxonomy" id="1494590"/>
    <lineage>
        <taxon>Bacteria</taxon>
        <taxon>Pseudomonadati</taxon>
        <taxon>Pseudomonadota</taxon>
        <taxon>Alphaproteobacteria</taxon>
        <taxon>Hyphomicrobiales</taxon>
        <taxon>Phyllobacteriaceae</taxon>
        <taxon>Paramesorhizobium</taxon>
    </lineage>
</organism>
<dbReference type="InterPro" id="IPR015946">
    <property type="entry name" value="KH_dom-like_a/b"/>
</dbReference>
<protein>
    <submittedName>
        <fullName evidence="3">Organic hydroperoxide resistance protein</fullName>
    </submittedName>
</protein>
<evidence type="ECO:0000313" key="3">
    <source>
        <dbReference type="EMBL" id="KXF79371.1"/>
    </source>
</evidence>
<dbReference type="RefSeq" id="WP_068880708.1">
    <property type="nucleotide sequence ID" value="NZ_LNTU01000001.1"/>
</dbReference>
<dbReference type="STRING" id="1494590.ATN84_06585"/>
<dbReference type="AlphaFoldDB" id="A0A135I1Q8"/>
<sequence length="140" mass="14328">MKVLYTTESTATGGRTGSAKTADGRLSVVLDTPKELGGNGGEGTNPEQLFASGYSACFLGALKYVAGQRKVKIAEDSTVTATVGIGPRDDGTGFGLNVALAVSLPGVDKETAKELVDAAHIVCPYSHATRGNIDVRLSVA</sequence>
<dbReference type="Gene3D" id="3.30.300.20">
    <property type="match status" value="1"/>
</dbReference>
<dbReference type="SUPFAM" id="SSF82784">
    <property type="entry name" value="OsmC-like"/>
    <property type="match status" value="1"/>
</dbReference>
<feature type="compositionally biased region" description="Polar residues" evidence="2">
    <location>
        <begin position="1"/>
        <end position="13"/>
    </location>
</feature>
<dbReference type="NCBIfam" id="TIGR03561">
    <property type="entry name" value="organ_hyd_perox"/>
    <property type="match status" value="1"/>
</dbReference>